<name>A0A9X9M076_GULGU</name>
<comment type="caution">
    <text evidence="1">The sequence shown here is derived from an EMBL/GenBank/DDBJ whole genome shotgun (WGS) entry which is preliminary data.</text>
</comment>
<reference evidence="1 2" key="1">
    <citation type="submission" date="2018-10" db="EMBL/GenBank/DDBJ databases">
        <authorList>
            <person name="Ekblom R."/>
            <person name="Jareborg N."/>
        </authorList>
    </citation>
    <scope>NUCLEOTIDE SEQUENCE [LARGE SCALE GENOMIC DNA]</scope>
    <source>
        <tissue evidence="1">Muscle</tissue>
    </source>
</reference>
<gene>
    <name evidence="1" type="ORF">BN2614_LOCUS4</name>
</gene>
<dbReference type="AlphaFoldDB" id="A0A9X9M076"/>
<sequence length="50" mass="5105">MSGTPREMGVVGATELASVSRLVAVEGMLSDSLWETWGVVQGTVGLIVAG</sequence>
<dbReference type="Proteomes" id="UP000269945">
    <property type="component" value="Unassembled WGS sequence"/>
</dbReference>
<proteinExistence type="predicted"/>
<protein>
    <submittedName>
        <fullName evidence="1">Uncharacterized protein</fullName>
    </submittedName>
</protein>
<dbReference type="EMBL" id="CYRY02033260">
    <property type="protein sequence ID" value="VCX10348.1"/>
    <property type="molecule type" value="Genomic_DNA"/>
</dbReference>
<evidence type="ECO:0000313" key="1">
    <source>
        <dbReference type="EMBL" id="VCX10348.1"/>
    </source>
</evidence>
<evidence type="ECO:0000313" key="2">
    <source>
        <dbReference type="Proteomes" id="UP000269945"/>
    </source>
</evidence>
<accession>A0A9X9M076</accession>
<keyword evidence="2" id="KW-1185">Reference proteome</keyword>
<organism evidence="1 2">
    <name type="scientific">Gulo gulo</name>
    <name type="common">Wolverine</name>
    <name type="synonym">Gluton</name>
    <dbReference type="NCBI Taxonomy" id="48420"/>
    <lineage>
        <taxon>Eukaryota</taxon>
        <taxon>Metazoa</taxon>
        <taxon>Chordata</taxon>
        <taxon>Craniata</taxon>
        <taxon>Vertebrata</taxon>
        <taxon>Euteleostomi</taxon>
        <taxon>Mammalia</taxon>
        <taxon>Eutheria</taxon>
        <taxon>Laurasiatheria</taxon>
        <taxon>Carnivora</taxon>
        <taxon>Caniformia</taxon>
        <taxon>Musteloidea</taxon>
        <taxon>Mustelidae</taxon>
        <taxon>Guloninae</taxon>
        <taxon>Gulo</taxon>
    </lineage>
</organism>